<evidence type="ECO:0000313" key="2">
    <source>
        <dbReference type="EMBL" id="BDG61103.1"/>
    </source>
</evidence>
<reference evidence="2" key="1">
    <citation type="submission" date="2022-03" db="EMBL/GenBank/DDBJ databases">
        <title>Complete genome sequence of Caldinitratiruptor microaerophilus.</title>
        <authorList>
            <person name="Mukaiyama R."/>
            <person name="Nishiyama T."/>
            <person name="Ueda K."/>
        </authorList>
    </citation>
    <scope>NUCLEOTIDE SEQUENCE</scope>
    <source>
        <strain evidence="2">JCM 16183</strain>
    </source>
</reference>
<evidence type="ECO:0000259" key="1">
    <source>
        <dbReference type="Pfam" id="PF00535"/>
    </source>
</evidence>
<dbReference type="InterPro" id="IPR050834">
    <property type="entry name" value="Glycosyltransf_2"/>
</dbReference>
<dbReference type="PANTHER" id="PTHR43685">
    <property type="entry name" value="GLYCOSYLTRANSFERASE"/>
    <property type="match status" value="1"/>
</dbReference>
<dbReference type="PANTHER" id="PTHR43685:SF2">
    <property type="entry name" value="GLYCOSYLTRANSFERASE 2-LIKE DOMAIN-CONTAINING PROTEIN"/>
    <property type="match status" value="1"/>
</dbReference>
<dbReference type="Gene3D" id="3.90.550.10">
    <property type="entry name" value="Spore Coat Polysaccharide Biosynthesis Protein SpsA, Chain A"/>
    <property type="match status" value="1"/>
</dbReference>
<gene>
    <name evidence="2" type="primary">ywdF</name>
    <name evidence="2" type="ORF">caldi_21930</name>
</gene>
<feature type="domain" description="Glycosyltransferase 2-like" evidence="1">
    <location>
        <begin position="6"/>
        <end position="168"/>
    </location>
</feature>
<dbReference type="KEGG" id="cmic:caldi_21930"/>
<organism evidence="2 3">
    <name type="scientific">Caldinitratiruptor microaerophilus</name>
    <dbReference type="NCBI Taxonomy" id="671077"/>
    <lineage>
        <taxon>Bacteria</taxon>
        <taxon>Bacillati</taxon>
        <taxon>Bacillota</taxon>
        <taxon>Clostridia</taxon>
        <taxon>Eubacteriales</taxon>
        <taxon>Symbiobacteriaceae</taxon>
        <taxon>Caldinitratiruptor</taxon>
    </lineage>
</organism>
<sequence length="268" mass="29748">MAPKVSILIPTYRRPEALAECLGAIAAQDYRDFECIVVNDGGPPVDAALAKHPQLPVRLVNLPQNAGHAAARNEGLRLARGELIALCDDDDLWLPGHLGSLVAAAEAGADLAYTDAELVVLRWTPRGRVPLRRELFAFAFDFDPQLLRRWNTIVPSSALYRRALHDELGLFDVTVRDYWDWDWWLRAAPGRRVRRIPEASVLVAVDEAGANASADPARMAPFLERLVRKHDLGPLPVSNFLRMLSEPELRPALRPSARPWDGVRLPGG</sequence>
<dbReference type="RefSeq" id="WP_264841780.1">
    <property type="nucleotide sequence ID" value="NZ_AP025628.1"/>
</dbReference>
<evidence type="ECO:0000313" key="3">
    <source>
        <dbReference type="Proteomes" id="UP001163687"/>
    </source>
</evidence>
<keyword evidence="3" id="KW-1185">Reference proteome</keyword>
<dbReference type="Pfam" id="PF00535">
    <property type="entry name" value="Glycos_transf_2"/>
    <property type="match status" value="1"/>
</dbReference>
<accession>A0AA35CMH4</accession>
<dbReference type="Proteomes" id="UP001163687">
    <property type="component" value="Chromosome"/>
</dbReference>
<dbReference type="InterPro" id="IPR001173">
    <property type="entry name" value="Glyco_trans_2-like"/>
</dbReference>
<dbReference type="AlphaFoldDB" id="A0AA35CMH4"/>
<dbReference type="SUPFAM" id="SSF53448">
    <property type="entry name" value="Nucleotide-diphospho-sugar transferases"/>
    <property type="match status" value="1"/>
</dbReference>
<protein>
    <submittedName>
        <fullName evidence="2">Glycosyltransferase YwdF</fullName>
    </submittedName>
</protein>
<dbReference type="InterPro" id="IPR029044">
    <property type="entry name" value="Nucleotide-diphossugar_trans"/>
</dbReference>
<name>A0AA35CMH4_9FIRM</name>
<dbReference type="EMBL" id="AP025628">
    <property type="protein sequence ID" value="BDG61103.1"/>
    <property type="molecule type" value="Genomic_DNA"/>
</dbReference>
<proteinExistence type="predicted"/>